<evidence type="ECO:0000256" key="6">
    <source>
        <dbReference type="ARBA" id="ARBA00023136"/>
    </source>
</evidence>
<dbReference type="EMBL" id="KZ819635">
    <property type="protein sequence ID" value="PWN92152.1"/>
    <property type="molecule type" value="Genomic_DNA"/>
</dbReference>
<keyword evidence="7" id="KW-0325">Glycoprotein</keyword>
<comment type="similarity">
    <text evidence="2">Belongs to the SKN1/KRE6 family.</text>
</comment>
<evidence type="ECO:0000256" key="3">
    <source>
        <dbReference type="ARBA" id="ARBA00022692"/>
    </source>
</evidence>
<dbReference type="InterPro" id="IPR013320">
    <property type="entry name" value="ConA-like_dom_sf"/>
</dbReference>
<dbReference type="FunFam" id="2.60.120.200:FF:000259">
    <property type="entry name" value="Chromosome 9, whole genome shotgun sequence"/>
    <property type="match status" value="1"/>
</dbReference>
<dbReference type="PANTHER" id="PTHR31361">
    <property type="entry name" value="BETA-GLUCAN SYNTHESIS-ASSOCIATED PROTEIN KRE6-RELATED"/>
    <property type="match status" value="1"/>
</dbReference>
<keyword evidence="3" id="KW-0812">Transmembrane</keyword>
<keyword evidence="4" id="KW-0735">Signal-anchor</keyword>
<dbReference type="GO" id="GO:0006078">
    <property type="term" value="P:(1-&gt;6)-beta-D-glucan biosynthetic process"/>
    <property type="evidence" value="ECO:0007669"/>
    <property type="project" value="TreeGrafter"/>
</dbReference>
<evidence type="ECO:0000256" key="8">
    <source>
        <dbReference type="ARBA" id="ARBA00023316"/>
    </source>
</evidence>
<accession>A0A316YSQ9</accession>
<keyword evidence="5" id="KW-1133">Transmembrane helix</keyword>
<dbReference type="GeneID" id="37041104"/>
<evidence type="ECO:0000313" key="12">
    <source>
        <dbReference type="Proteomes" id="UP000245768"/>
    </source>
</evidence>
<comment type="subcellular location">
    <subcellularLocation>
        <location evidence="1">Membrane</location>
        <topology evidence="1">Single-pass type II membrane protein</topology>
    </subcellularLocation>
</comment>
<protein>
    <submittedName>
        <fullName evidence="11">SKN1-domain-containing protein</fullName>
    </submittedName>
</protein>
<keyword evidence="6" id="KW-0472">Membrane</keyword>
<dbReference type="GO" id="GO:0005789">
    <property type="term" value="C:endoplasmic reticulum membrane"/>
    <property type="evidence" value="ECO:0007669"/>
    <property type="project" value="TreeGrafter"/>
</dbReference>
<dbReference type="InterPro" id="IPR000757">
    <property type="entry name" value="Beta-glucanase-like"/>
</dbReference>
<evidence type="ECO:0000256" key="5">
    <source>
        <dbReference type="ARBA" id="ARBA00022989"/>
    </source>
</evidence>
<dbReference type="AlphaFoldDB" id="A0A316YSQ9"/>
<dbReference type="Gene3D" id="2.60.120.200">
    <property type="match status" value="2"/>
</dbReference>
<dbReference type="PANTHER" id="PTHR31361:SF1">
    <property type="entry name" value="BETA-GLUCAN SYNTHESIS-ASSOCIATED PROTEIN KRE6-RELATED"/>
    <property type="match status" value="1"/>
</dbReference>
<dbReference type="SUPFAM" id="SSF49899">
    <property type="entry name" value="Concanavalin A-like lectins/glucanases"/>
    <property type="match status" value="1"/>
</dbReference>
<dbReference type="FunFam" id="2.60.120.200:FF:000135">
    <property type="entry name" value="Related to KRE6-glucan synthase subunit"/>
    <property type="match status" value="1"/>
</dbReference>
<dbReference type="PROSITE" id="PS51762">
    <property type="entry name" value="GH16_2"/>
    <property type="match status" value="1"/>
</dbReference>
<dbReference type="RefSeq" id="XP_025379350.1">
    <property type="nucleotide sequence ID" value="XM_025519188.1"/>
</dbReference>
<evidence type="ECO:0000259" key="10">
    <source>
        <dbReference type="PROSITE" id="PS51762"/>
    </source>
</evidence>
<dbReference type="GO" id="GO:0031505">
    <property type="term" value="P:fungal-type cell wall organization"/>
    <property type="evidence" value="ECO:0007669"/>
    <property type="project" value="TreeGrafter"/>
</dbReference>
<name>A0A316YSQ9_9BASI</name>
<evidence type="ECO:0000313" key="11">
    <source>
        <dbReference type="EMBL" id="PWN92152.1"/>
    </source>
</evidence>
<dbReference type="InterPro" id="IPR005629">
    <property type="entry name" value="Skn1/Kre6/Sbg1"/>
</dbReference>
<keyword evidence="8" id="KW-0961">Cell wall biogenesis/degradation</keyword>
<dbReference type="Pfam" id="PF03935">
    <property type="entry name" value="SKN1_KRE6_Sbg1"/>
    <property type="match status" value="1"/>
</dbReference>
<keyword evidence="12" id="KW-1185">Reference proteome</keyword>
<dbReference type="FunCoup" id="A0A316YSQ9">
    <property type="interactions" value="65"/>
</dbReference>
<feature type="region of interest" description="Disordered" evidence="9">
    <location>
        <begin position="497"/>
        <end position="520"/>
    </location>
</feature>
<evidence type="ECO:0000256" key="9">
    <source>
        <dbReference type="SAM" id="MobiDB-lite"/>
    </source>
</evidence>
<gene>
    <name evidence="11" type="ORF">FA10DRAFT_239726</name>
</gene>
<dbReference type="GO" id="GO:0015926">
    <property type="term" value="F:glucosidase activity"/>
    <property type="evidence" value="ECO:0007669"/>
    <property type="project" value="TreeGrafter"/>
</dbReference>
<dbReference type="OrthoDB" id="412647at2759"/>
<evidence type="ECO:0000256" key="7">
    <source>
        <dbReference type="ARBA" id="ARBA00023180"/>
    </source>
</evidence>
<dbReference type="Proteomes" id="UP000245768">
    <property type="component" value="Unassembled WGS sequence"/>
</dbReference>
<dbReference type="STRING" id="215250.A0A316YSQ9"/>
<evidence type="ECO:0000256" key="4">
    <source>
        <dbReference type="ARBA" id="ARBA00022968"/>
    </source>
</evidence>
<dbReference type="InParanoid" id="A0A316YSQ9"/>
<evidence type="ECO:0000256" key="1">
    <source>
        <dbReference type="ARBA" id="ARBA00004606"/>
    </source>
</evidence>
<sequence length="520" mass="57139">MGYPLMTRFYFTRPGNKGGFNVGGTNASGMIPDLASLVTGLIDVDTPQEARISTKRGLNDDEEWNLVFSDEFNTNGRSFYPGDDPFWEAHNLWAHGTVDYEWYDPAAITTKDGALVITASEQALKNLNFRSGQLTSWNQFCFTGGYMEAAVVLPGDPHVSGWWPAIWTMGNLGRANYGATTDGMWPYAYDTCDRGTLMNQTDPDGSGPRSVFVTGAETGFNKIYHTSSLSWAPGQKLSSCTCDGEDHPGPKKAGGDYVGRSAPEIDLFEAQVDANTGGSLSLSGQWMPASAGYRLKNGTGKEYDLFNIHGKDVTINSYRGNVYQMSASAIAHTDPDTYELTGNKFAVFGIEYEPGPDGYISWWIDGNRAWTIHAAAMAPDEEAGVGPRPIPEEPMYIIMNLAISRGFGYVNWDKLTFPAHLKVDYIRLYQAPGKENVGCDPKKFPTKDYIDRHILAYTNPNLTVWGGYQEVGGYGQVWPKNRLYGCNEEPRNYAGPLRGGGYDEAPASASKNIPIESDNN</sequence>
<evidence type="ECO:0000256" key="2">
    <source>
        <dbReference type="ARBA" id="ARBA00010962"/>
    </source>
</evidence>
<reference evidence="11 12" key="1">
    <citation type="journal article" date="2018" name="Mol. Biol. Evol.">
        <title>Broad Genomic Sampling Reveals a Smut Pathogenic Ancestry of the Fungal Clade Ustilaginomycotina.</title>
        <authorList>
            <person name="Kijpornyongpan T."/>
            <person name="Mondo S.J."/>
            <person name="Barry K."/>
            <person name="Sandor L."/>
            <person name="Lee J."/>
            <person name="Lipzen A."/>
            <person name="Pangilinan J."/>
            <person name="LaButti K."/>
            <person name="Hainaut M."/>
            <person name="Henrissat B."/>
            <person name="Grigoriev I.V."/>
            <person name="Spatafora J.W."/>
            <person name="Aime M.C."/>
        </authorList>
    </citation>
    <scope>NUCLEOTIDE SEQUENCE [LARGE SCALE GENOMIC DNA]</scope>
    <source>
        <strain evidence="11 12">MCA 4198</strain>
    </source>
</reference>
<organism evidence="11 12">
    <name type="scientific">Acaromyces ingoldii</name>
    <dbReference type="NCBI Taxonomy" id="215250"/>
    <lineage>
        <taxon>Eukaryota</taxon>
        <taxon>Fungi</taxon>
        <taxon>Dikarya</taxon>
        <taxon>Basidiomycota</taxon>
        <taxon>Ustilaginomycotina</taxon>
        <taxon>Exobasidiomycetes</taxon>
        <taxon>Exobasidiales</taxon>
        <taxon>Cryptobasidiaceae</taxon>
        <taxon>Acaromyces</taxon>
    </lineage>
</organism>
<proteinExistence type="inferred from homology"/>
<feature type="domain" description="GH16" evidence="10">
    <location>
        <begin position="53"/>
        <end position="434"/>
    </location>
</feature>
<dbReference type="GO" id="GO:0005886">
    <property type="term" value="C:plasma membrane"/>
    <property type="evidence" value="ECO:0007669"/>
    <property type="project" value="TreeGrafter"/>
</dbReference>